<dbReference type="Pfam" id="PF10294">
    <property type="entry name" value="Methyltransf_16"/>
    <property type="match status" value="1"/>
</dbReference>
<dbReference type="GO" id="GO:0005634">
    <property type="term" value="C:nucleus"/>
    <property type="evidence" value="ECO:0007669"/>
    <property type="project" value="TreeGrafter"/>
</dbReference>
<comment type="caution">
    <text evidence="2">The sequence shown here is derived from an EMBL/GenBank/DDBJ whole genome shotgun (WGS) entry which is preliminary data.</text>
</comment>
<dbReference type="EMBL" id="QEAP01000891">
    <property type="protein sequence ID" value="TPX54506.1"/>
    <property type="molecule type" value="Genomic_DNA"/>
</dbReference>
<evidence type="ECO:0008006" key="4">
    <source>
        <dbReference type="Google" id="ProtNLM"/>
    </source>
</evidence>
<dbReference type="InterPro" id="IPR029063">
    <property type="entry name" value="SAM-dependent_MTases_sf"/>
</dbReference>
<gene>
    <name evidence="2" type="ORF">CcCBS67573_g09568</name>
</gene>
<dbReference type="InterPro" id="IPR038899">
    <property type="entry name" value="METTL22"/>
</dbReference>
<dbReference type="PANTHER" id="PTHR23108:SF0">
    <property type="entry name" value="METHYLTRANSFERASE-LIKE PROTEIN 22"/>
    <property type="match status" value="1"/>
</dbReference>
<dbReference type="PANTHER" id="PTHR23108">
    <property type="entry name" value="METHYLTRANSFERASE-RELATED"/>
    <property type="match status" value="1"/>
</dbReference>
<dbReference type="AlphaFoldDB" id="A0A507DSJ6"/>
<keyword evidence="3" id="KW-1185">Reference proteome</keyword>
<evidence type="ECO:0000313" key="3">
    <source>
        <dbReference type="Proteomes" id="UP000320333"/>
    </source>
</evidence>
<accession>A0A507DSJ6</accession>
<feature type="compositionally biased region" description="Acidic residues" evidence="1">
    <location>
        <begin position="29"/>
        <end position="38"/>
    </location>
</feature>
<name>A0A507DSJ6_9FUNG</name>
<feature type="compositionally biased region" description="Basic and acidic residues" evidence="1">
    <location>
        <begin position="16"/>
        <end position="28"/>
    </location>
</feature>
<protein>
    <recommendedName>
        <fullName evidence="4">Methyltransferase-like protein 22</fullName>
    </recommendedName>
</protein>
<proteinExistence type="predicted"/>
<feature type="region of interest" description="Disordered" evidence="1">
    <location>
        <begin position="1"/>
        <end position="55"/>
    </location>
</feature>
<dbReference type="InterPro" id="IPR019410">
    <property type="entry name" value="Methyltransf_16"/>
</dbReference>
<organism evidence="2 3">
    <name type="scientific">Chytriomyces confervae</name>
    <dbReference type="NCBI Taxonomy" id="246404"/>
    <lineage>
        <taxon>Eukaryota</taxon>
        <taxon>Fungi</taxon>
        <taxon>Fungi incertae sedis</taxon>
        <taxon>Chytridiomycota</taxon>
        <taxon>Chytridiomycota incertae sedis</taxon>
        <taxon>Chytridiomycetes</taxon>
        <taxon>Chytridiales</taxon>
        <taxon>Chytriomycetaceae</taxon>
        <taxon>Chytriomyces</taxon>
    </lineage>
</organism>
<dbReference type="OrthoDB" id="10255963at2759"/>
<dbReference type="GO" id="GO:0008276">
    <property type="term" value="F:protein methyltransferase activity"/>
    <property type="evidence" value="ECO:0007669"/>
    <property type="project" value="InterPro"/>
</dbReference>
<reference evidence="2 3" key="1">
    <citation type="journal article" date="2019" name="Sci. Rep.">
        <title>Comparative genomics of chytrid fungi reveal insights into the obligate biotrophic and pathogenic lifestyle of Synchytrium endobioticum.</title>
        <authorList>
            <person name="van de Vossenberg B.T.L.H."/>
            <person name="Warris S."/>
            <person name="Nguyen H.D.T."/>
            <person name="van Gent-Pelzer M.P.E."/>
            <person name="Joly D.L."/>
            <person name="van de Geest H.C."/>
            <person name="Bonants P.J.M."/>
            <person name="Smith D.S."/>
            <person name="Levesque C.A."/>
            <person name="van der Lee T.A.J."/>
        </authorList>
    </citation>
    <scope>NUCLEOTIDE SEQUENCE [LARGE SCALE GENOMIC DNA]</scope>
    <source>
        <strain evidence="2 3">CBS 675.73</strain>
    </source>
</reference>
<dbReference type="STRING" id="246404.A0A507DSJ6"/>
<dbReference type="Gene3D" id="3.40.50.150">
    <property type="entry name" value="Vaccinia Virus protein VP39"/>
    <property type="match status" value="1"/>
</dbReference>
<dbReference type="Proteomes" id="UP000320333">
    <property type="component" value="Unassembled WGS sequence"/>
</dbReference>
<evidence type="ECO:0000256" key="1">
    <source>
        <dbReference type="SAM" id="MobiDB-lite"/>
    </source>
</evidence>
<evidence type="ECO:0000313" key="2">
    <source>
        <dbReference type="EMBL" id="TPX54506.1"/>
    </source>
</evidence>
<sequence length="379" mass="42326">MGKEPSQESEEVGVDSDAHPQPKRAKVEENDDEREDEGVLSSVHVHPTNGTSPLGKALRVTHFSTTIHKPRITYRIHHRMATAIEAVGLQVWPGALLLMDYILWKKQEFESRVVVEIGAGTGLASIACASVARKVFATDIAKLASADSTNDSLIHSDGGNESTMESLGILDLLSKNVAENLGSDTSVCVVRELDLVDDACPLFQFRKGPKEIDSPDSGFAFSSSDIHQFDSDCTVLLGADIIYMDFVTFHFVRRLPVLLLKRVSAKGSASSEKISRLSEEWESRILYLSLERRIHFSKDECRITAPAWDFFTRTVEAINLDMAGRVAEDGGDLDPLFPRVQIKLEQVIVDGMPQYFEYERVKELELWRVYLVQDALQEK</sequence>
<dbReference type="SUPFAM" id="SSF53335">
    <property type="entry name" value="S-adenosyl-L-methionine-dependent methyltransferases"/>
    <property type="match status" value="1"/>
</dbReference>